<gene>
    <name evidence="2" type="ORF">G0P99_09525</name>
</gene>
<evidence type="ECO:0000313" key="2">
    <source>
        <dbReference type="EMBL" id="NDW45199.1"/>
    </source>
</evidence>
<feature type="signal peptide" evidence="1">
    <location>
        <begin position="1"/>
        <end position="24"/>
    </location>
</feature>
<keyword evidence="1" id="KW-0732">Signal</keyword>
<name>A0A6B2NRQ2_9RHOB</name>
<protein>
    <submittedName>
        <fullName evidence="2">Uncharacterized protein</fullName>
    </submittedName>
</protein>
<reference evidence="2" key="1">
    <citation type="submission" date="2020-02" db="EMBL/GenBank/DDBJ databases">
        <title>Delineation of the pyrene-degrading pathway in Roseobacter clade bacteria by genomic analysis.</title>
        <authorList>
            <person name="Zhou H."/>
            <person name="Wang H."/>
        </authorList>
    </citation>
    <scope>NUCLEOTIDE SEQUENCE</scope>
    <source>
        <strain evidence="2">PrR005</strain>
    </source>
</reference>
<feature type="chain" id="PRO_5025385014" evidence="1">
    <location>
        <begin position="25"/>
        <end position="106"/>
    </location>
</feature>
<organism evidence="2">
    <name type="scientific">Ruegeria sp. PrR005</name>
    <dbReference type="NCBI Taxonomy" id="2706882"/>
    <lineage>
        <taxon>Bacteria</taxon>
        <taxon>Pseudomonadati</taxon>
        <taxon>Pseudomonadota</taxon>
        <taxon>Alphaproteobacteria</taxon>
        <taxon>Rhodobacterales</taxon>
        <taxon>Roseobacteraceae</taxon>
        <taxon>Ruegeria</taxon>
    </lineage>
</organism>
<sequence length="106" mass="11366">MKNTMFKMTMGLGLMALAAQQVNAQTQGQNCAPRTVVLKHLTEKYGEARRGIGLVQQGSVMEVFASDETRTWTIIVTLPNGITCMVASGEAYETLTEALPASGNDA</sequence>
<evidence type="ECO:0000256" key="1">
    <source>
        <dbReference type="SAM" id="SignalP"/>
    </source>
</evidence>
<dbReference type="AlphaFoldDB" id="A0A6B2NRQ2"/>
<comment type="caution">
    <text evidence="2">The sequence shown here is derived from an EMBL/GenBank/DDBJ whole genome shotgun (WGS) entry which is preliminary data.</text>
</comment>
<dbReference type="EMBL" id="JAAGOX010000011">
    <property type="protein sequence ID" value="NDW45199.1"/>
    <property type="molecule type" value="Genomic_DNA"/>
</dbReference>
<proteinExistence type="predicted"/>
<accession>A0A6B2NRQ2</accession>
<dbReference type="RefSeq" id="WP_164129140.1">
    <property type="nucleotide sequence ID" value="NZ_JAAGOX010000011.1"/>
</dbReference>